<name>A0A3A8FFF9_9GAMM</name>
<dbReference type="AlphaFoldDB" id="A0A3A8FFF9"/>
<protein>
    <submittedName>
        <fullName evidence="1">Uncharacterized protein</fullName>
    </submittedName>
</protein>
<gene>
    <name evidence="1" type="ORF">D7V64_17580</name>
</gene>
<organism evidence="1 2">
    <name type="scientific">Acinetobacter cumulans</name>
    <dbReference type="NCBI Taxonomy" id="2136182"/>
    <lineage>
        <taxon>Bacteria</taxon>
        <taxon>Pseudomonadati</taxon>
        <taxon>Pseudomonadota</taxon>
        <taxon>Gammaproteobacteria</taxon>
        <taxon>Moraxellales</taxon>
        <taxon>Moraxellaceae</taxon>
        <taxon>Acinetobacter</taxon>
    </lineage>
</organism>
<feature type="non-terminal residue" evidence="1">
    <location>
        <position position="118"/>
    </location>
</feature>
<comment type="caution">
    <text evidence="1">The sequence shown here is derived from an EMBL/GenBank/DDBJ whole genome shotgun (WGS) entry which is preliminary data.</text>
</comment>
<accession>A0A3A8FFF9</accession>
<evidence type="ECO:0000313" key="2">
    <source>
        <dbReference type="Proteomes" id="UP000281084"/>
    </source>
</evidence>
<evidence type="ECO:0000313" key="1">
    <source>
        <dbReference type="EMBL" id="RKG45715.1"/>
    </source>
</evidence>
<dbReference type="EMBL" id="RAXZ01000122">
    <property type="protein sequence ID" value="RKG45715.1"/>
    <property type="molecule type" value="Genomic_DNA"/>
</dbReference>
<dbReference type="Proteomes" id="UP000281084">
    <property type="component" value="Unassembled WGS sequence"/>
</dbReference>
<proteinExistence type="predicted"/>
<reference evidence="1 2" key="1">
    <citation type="submission" date="2018-09" db="EMBL/GenBank/DDBJ databases">
        <title>The draft genome of Acinetobacter spp. strains.</title>
        <authorList>
            <person name="Qin J."/>
            <person name="Feng Y."/>
            <person name="Zong Z."/>
        </authorList>
    </citation>
    <scope>NUCLEOTIDE SEQUENCE [LARGE SCALE GENOMIC DNA]</scope>
    <source>
        <strain evidence="1 2">WCHAc060002</strain>
    </source>
</reference>
<feature type="non-terminal residue" evidence="1">
    <location>
        <position position="1"/>
    </location>
</feature>
<sequence>LIGAEIVKKHDLHVFELCSLCTTIVIDVLLDLAKSDPLEFSHLLKHVINVNGAYFKEPKPRKQKKSSEEQSSWFNAFQFLIAQGHNHSEIMQMSYGCFINYLKAAQKVYLDDNKLHAN</sequence>